<dbReference type="AlphaFoldDB" id="A0A1R2BB56"/>
<dbReference type="PANTHER" id="PTHR16517:SF7">
    <property type="entry name" value="PROTEIN KING TUBBY"/>
    <property type="match status" value="1"/>
</dbReference>
<dbReference type="InterPro" id="IPR011333">
    <property type="entry name" value="SKP1/BTB/POZ_sf"/>
</dbReference>
<accession>A0A1R2BB56</accession>
<feature type="domain" description="Tubby C-terminal" evidence="2">
    <location>
        <begin position="358"/>
        <end position="441"/>
    </location>
</feature>
<name>A0A1R2BB56_9CILI</name>
<evidence type="ECO:0000256" key="1">
    <source>
        <dbReference type="ARBA" id="ARBA00007129"/>
    </source>
</evidence>
<dbReference type="Proteomes" id="UP000187209">
    <property type="component" value="Unassembled WGS sequence"/>
</dbReference>
<evidence type="ECO:0000313" key="3">
    <source>
        <dbReference type="EMBL" id="OMJ73994.1"/>
    </source>
</evidence>
<keyword evidence="4" id="KW-1185">Reference proteome</keyword>
<dbReference type="OrthoDB" id="8775810at2759"/>
<dbReference type="InterPro" id="IPR000007">
    <property type="entry name" value="Tubby_C"/>
</dbReference>
<evidence type="ECO:0000313" key="4">
    <source>
        <dbReference type="Proteomes" id="UP000187209"/>
    </source>
</evidence>
<organism evidence="3 4">
    <name type="scientific">Stentor coeruleus</name>
    <dbReference type="NCBI Taxonomy" id="5963"/>
    <lineage>
        <taxon>Eukaryota</taxon>
        <taxon>Sar</taxon>
        <taxon>Alveolata</taxon>
        <taxon>Ciliophora</taxon>
        <taxon>Postciliodesmatophora</taxon>
        <taxon>Heterotrichea</taxon>
        <taxon>Heterotrichida</taxon>
        <taxon>Stentoridae</taxon>
        <taxon>Stentor</taxon>
    </lineage>
</organism>
<dbReference type="Gene3D" id="3.30.710.10">
    <property type="entry name" value="Potassium Channel Kv1.1, Chain A"/>
    <property type="match status" value="1"/>
</dbReference>
<dbReference type="EMBL" id="MPUH01000782">
    <property type="protein sequence ID" value="OMJ73994.1"/>
    <property type="molecule type" value="Genomic_DNA"/>
</dbReference>
<comment type="similarity">
    <text evidence="1">Belongs to the TUB family.</text>
</comment>
<dbReference type="SUPFAM" id="SSF54518">
    <property type="entry name" value="Tubby C-terminal domain-like"/>
    <property type="match status" value="1"/>
</dbReference>
<dbReference type="Gene3D" id="3.20.90.10">
    <property type="entry name" value="Tubby Protein, Chain A"/>
    <property type="match status" value="2"/>
</dbReference>
<reference evidence="3 4" key="1">
    <citation type="submission" date="2016-11" db="EMBL/GenBank/DDBJ databases">
        <title>The macronuclear genome of Stentor coeruleus: a giant cell with tiny introns.</title>
        <authorList>
            <person name="Slabodnick M."/>
            <person name="Ruby J.G."/>
            <person name="Reiff S.B."/>
            <person name="Swart E.C."/>
            <person name="Gosai S."/>
            <person name="Prabakaran S."/>
            <person name="Witkowska E."/>
            <person name="Larue G.E."/>
            <person name="Fisher S."/>
            <person name="Freeman R.M."/>
            <person name="Gunawardena J."/>
            <person name="Chu W."/>
            <person name="Stover N.A."/>
            <person name="Gregory B.D."/>
            <person name="Nowacki M."/>
            <person name="Derisi J."/>
            <person name="Roy S.W."/>
            <person name="Marshall W.F."/>
            <person name="Sood P."/>
        </authorList>
    </citation>
    <scope>NUCLEOTIDE SEQUENCE [LARGE SCALE GENOMIC DNA]</scope>
    <source>
        <strain evidence="3">WM001</strain>
    </source>
</reference>
<sequence>MEQVEPVDKKVEVIIRCIHPNLNWKPQEGPNYSIIYLAMTTLVEDFRLKVSSKILSRSLFFKNVIEKDPNVLSKGKAIEIKITARKHQVSVESLIACLDYLDHQSFFEVDINVKSMLSMLVTANFLKITSLENYCVEFVGNNIESNSIVDVSNIAFQVKNLQLMNKAYLYVRVLLLYRFGQMELPENMKDSKNIAFNSPYLLNTKTNSKVNLEIFNYKAQESYIERKMFHEVTPQYNLMRIDRTRAEESITGSDYPHTFKLIREHDQLQMLYAERWSDSGNFVISKSPNFPFSDEYIGVMTNNFWGHEFSIFDHGVEDKVFKKFPTGFIKVRETKMNIKFETNILGESPRSLNVSLVNDETKELIKFKNLAPKWNERTECYTLNFYGRVSRASAKNFQLVMPDDQETIYLMFGKIGTESFHLDYRSPISMYQAFCIALASLARKRVVA</sequence>
<dbReference type="PANTHER" id="PTHR16517">
    <property type="entry name" value="TUBBY-RELATED"/>
    <property type="match status" value="1"/>
</dbReference>
<dbReference type="InterPro" id="IPR025659">
    <property type="entry name" value="Tubby-like_C"/>
</dbReference>
<gene>
    <name evidence="3" type="ORF">SteCoe_27207</name>
</gene>
<feature type="domain" description="Tubby C-terminal" evidence="2">
    <location>
        <begin position="240"/>
        <end position="356"/>
    </location>
</feature>
<evidence type="ECO:0000259" key="2">
    <source>
        <dbReference type="Pfam" id="PF01167"/>
    </source>
</evidence>
<comment type="caution">
    <text evidence="3">The sequence shown here is derived from an EMBL/GenBank/DDBJ whole genome shotgun (WGS) entry which is preliminary data.</text>
</comment>
<proteinExistence type="inferred from homology"/>
<dbReference type="Pfam" id="PF01167">
    <property type="entry name" value="Tub"/>
    <property type="match status" value="2"/>
</dbReference>
<protein>
    <recommendedName>
        <fullName evidence="2">Tubby C-terminal domain-containing protein</fullName>
    </recommendedName>
</protein>